<dbReference type="eggNOG" id="arCOG13203">
    <property type="taxonomic scope" value="Archaea"/>
</dbReference>
<reference evidence="3" key="1">
    <citation type="submission" date="2009-10" db="EMBL/GenBank/DDBJ databases">
        <title>Complete sequence of chromosome of Methanocaldococcus vulcanius M7.</title>
        <authorList>
            <consortium name="US DOE Joint Genome Institute"/>
            <person name="Lucas S."/>
            <person name="Copeland A."/>
            <person name="Lapidus A."/>
            <person name="Glavina del Rio T."/>
            <person name="Dalin E."/>
            <person name="Tice H."/>
            <person name="Bruce D."/>
            <person name="Goodwin L."/>
            <person name="Pitluck S."/>
            <person name="Lcollab F.I."/>
            <person name="Brettin T."/>
            <person name="Detter J.C."/>
            <person name="Han C."/>
            <person name="Tapia R."/>
            <person name="Kuske C.R."/>
            <person name="Schmutz J."/>
            <person name="Larimer F."/>
            <person name="Land M."/>
            <person name="Hauser L."/>
            <person name="Kyrpides N."/>
            <person name="Ovchinikova G."/>
            <person name="Sieprawska-Lupa M."/>
            <person name="Whitman W.B."/>
            <person name="Woyke T."/>
        </authorList>
    </citation>
    <scope>NUCLEOTIDE SEQUENCE [LARGE SCALE GENOMIC DNA]</scope>
    <source>
        <strain evidence="3">M7</strain>
    </source>
</reference>
<dbReference type="RefSeq" id="WP_015733584.1">
    <property type="nucleotide sequence ID" value="NC_013407.1"/>
</dbReference>
<dbReference type="STRING" id="579137.Metvu_1512"/>
<dbReference type="OrthoDB" id="65917at2157"/>
<protein>
    <submittedName>
        <fullName evidence="3">Uncharacterized protein</fullName>
    </submittedName>
</protein>
<sequence length="283" mass="31413">MKKAQLSLELILLIFGIIISGIVISYYLIDVSNKQQDLGDTTQHTKQITYNLFGSINGTNKTTSPPSSITNSSSENTNESSTSNETEGYAKIIFVGKEQPSAKYITYDGIGYTPNLNVIISGRRTVVIRPKGSPNEEYILYPINGTLTYSNIEFWAQGNHILNIYNVKEVPSDLYIDFIIKGAPIPQIILLKDVKIAGGVSVDFEIYGGGNKTDAEVDIVNTTINSLDLNNIRRTSGTIYVNIEGSNISNLNEDYRGRNTIYLTISNSWIDGKYISHYTKKIE</sequence>
<accession>C9RIG3</accession>
<evidence type="ECO:0000256" key="1">
    <source>
        <dbReference type="SAM" id="MobiDB-lite"/>
    </source>
</evidence>
<keyword evidence="4" id="KW-1185">Reference proteome</keyword>
<feature type="region of interest" description="Disordered" evidence="1">
    <location>
        <begin position="59"/>
        <end position="84"/>
    </location>
</feature>
<gene>
    <name evidence="3" type="ordered locus">Metvu_1512</name>
</gene>
<dbReference type="AlphaFoldDB" id="C9RIG3"/>
<evidence type="ECO:0000256" key="2">
    <source>
        <dbReference type="SAM" id="Phobius"/>
    </source>
</evidence>
<dbReference type="HOGENOM" id="CLU_982164_0_0_2"/>
<feature type="compositionally biased region" description="Low complexity" evidence="1">
    <location>
        <begin position="62"/>
        <end position="84"/>
    </location>
</feature>
<dbReference type="EMBL" id="CP001787">
    <property type="protein sequence ID" value="ACX73365.1"/>
    <property type="molecule type" value="Genomic_DNA"/>
</dbReference>
<keyword evidence="2" id="KW-0812">Transmembrane</keyword>
<evidence type="ECO:0000313" key="4">
    <source>
        <dbReference type="Proteomes" id="UP000002063"/>
    </source>
</evidence>
<dbReference type="GeneID" id="8513859"/>
<dbReference type="Pfam" id="PF04021">
    <property type="entry name" value="Class_IIIsignal"/>
    <property type="match status" value="1"/>
</dbReference>
<organism evidence="3 4">
    <name type="scientific">Methanocaldococcus vulcanius (strain ATCC 700851 / DSM 12094 / M7)</name>
    <name type="common">Methanococcus vulcanius</name>
    <dbReference type="NCBI Taxonomy" id="579137"/>
    <lineage>
        <taxon>Archaea</taxon>
        <taxon>Methanobacteriati</taxon>
        <taxon>Methanobacteriota</taxon>
        <taxon>Methanomada group</taxon>
        <taxon>Methanococci</taxon>
        <taxon>Methanococcales</taxon>
        <taxon>Methanocaldococcaceae</taxon>
        <taxon>Methanocaldococcus</taxon>
    </lineage>
</organism>
<keyword evidence="2" id="KW-0472">Membrane</keyword>
<evidence type="ECO:0000313" key="3">
    <source>
        <dbReference type="EMBL" id="ACX73365.1"/>
    </source>
</evidence>
<feature type="transmembrane region" description="Helical" evidence="2">
    <location>
        <begin position="7"/>
        <end position="29"/>
    </location>
</feature>
<dbReference type="Proteomes" id="UP000002063">
    <property type="component" value="Chromosome"/>
</dbReference>
<dbReference type="InterPro" id="IPR007166">
    <property type="entry name" value="Class3_signal_pept_motif"/>
</dbReference>
<dbReference type="KEGG" id="mvu:Metvu_1512"/>
<proteinExistence type="predicted"/>
<name>C9RIG3_METVM</name>
<keyword evidence="2" id="KW-1133">Transmembrane helix</keyword>